<dbReference type="InterPro" id="IPR003824">
    <property type="entry name" value="UppP"/>
</dbReference>
<dbReference type="EMBL" id="FQUS01000008">
    <property type="protein sequence ID" value="SHF39652.1"/>
    <property type="molecule type" value="Genomic_DNA"/>
</dbReference>
<dbReference type="GO" id="GO:0009252">
    <property type="term" value="P:peptidoglycan biosynthetic process"/>
    <property type="evidence" value="ECO:0007669"/>
    <property type="project" value="UniProtKB-KW"/>
</dbReference>
<dbReference type="GO" id="GO:0046677">
    <property type="term" value="P:response to antibiotic"/>
    <property type="evidence" value="ECO:0007669"/>
    <property type="project" value="UniProtKB-UniRule"/>
</dbReference>
<name>A0A1M5BBX6_9BACT</name>
<dbReference type="RefSeq" id="WP_073062588.1">
    <property type="nucleotide sequence ID" value="NZ_FQUS01000008.1"/>
</dbReference>
<evidence type="ECO:0000256" key="9">
    <source>
        <dbReference type="ARBA" id="ARBA00023136"/>
    </source>
</evidence>
<evidence type="ECO:0000256" key="10">
    <source>
        <dbReference type="ARBA" id="ARBA00023251"/>
    </source>
</evidence>
<evidence type="ECO:0000256" key="1">
    <source>
        <dbReference type="ARBA" id="ARBA00004651"/>
    </source>
</evidence>
<dbReference type="Pfam" id="PF02673">
    <property type="entry name" value="BacA"/>
    <property type="match status" value="1"/>
</dbReference>
<feature type="transmembrane region" description="Helical" evidence="14">
    <location>
        <begin position="42"/>
        <end position="60"/>
    </location>
</feature>
<feature type="transmembrane region" description="Helical" evidence="14">
    <location>
        <begin position="252"/>
        <end position="270"/>
    </location>
</feature>
<comment type="miscellaneous">
    <text evidence="14">Bacitracin is thought to be involved in the inhibition of peptidoglycan synthesis by sequestering undecaprenyl diphosphate, thereby reducing the pool of lipid carrier available.</text>
</comment>
<keyword evidence="5 14" id="KW-1003">Cell membrane</keyword>
<evidence type="ECO:0000256" key="4">
    <source>
        <dbReference type="ARBA" id="ARBA00021581"/>
    </source>
</evidence>
<dbReference type="Proteomes" id="UP000184041">
    <property type="component" value="Unassembled WGS sequence"/>
</dbReference>
<dbReference type="GO" id="GO:0005886">
    <property type="term" value="C:plasma membrane"/>
    <property type="evidence" value="ECO:0007669"/>
    <property type="project" value="UniProtKB-SubCell"/>
</dbReference>
<dbReference type="GO" id="GO:0050380">
    <property type="term" value="F:undecaprenyl-diphosphatase activity"/>
    <property type="evidence" value="ECO:0007669"/>
    <property type="project" value="UniProtKB-UniRule"/>
</dbReference>
<feature type="transmembrane region" description="Helical" evidence="14">
    <location>
        <begin position="219"/>
        <end position="240"/>
    </location>
</feature>
<comment type="similarity">
    <text evidence="2 14">Belongs to the UppP family.</text>
</comment>
<dbReference type="GO" id="GO:0071555">
    <property type="term" value="P:cell wall organization"/>
    <property type="evidence" value="ECO:0007669"/>
    <property type="project" value="UniProtKB-KW"/>
</dbReference>
<evidence type="ECO:0000256" key="8">
    <source>
        <dbReference type="ARBA" id="ARBA00022989"/>
    </source>
</evidence>
<comment type="catalytic activity">
    <reaction evidence="13 14">
        <text>di-trans,octa-cis-undecaprenyl diphosphate + H2O = di-trans,octa-cis-undecaprenyl phosphate + phosphate + H(+)</text>
        <dbReference type="Rhea" id="RHEA:28094"/>
        <dbReference type="ChEBI" id="CHEBI:15377"/>
        <dbReference type="ChEBI" id="CHEBI:15378"/>
        <dbReference type="ChEBI" id="CHEBI:43474"/>
        <dbReference type="ChEBI" id="CHEBI:58405"/>
        <dbReference type="ChEBI" id="CHEBI:60392"/>
        <dbReference type="EC" id="3.6.1.27"/>
    </reaction>
</comment>
<evidence type="ECO:0000256" key="11">
    <source>
        <dbReference type="ARBA" id="ARBA00032707"/>
    </source>
</evidence>
<evidence type="ECO:0000256" key="13">
    <source>
        <dbReference type="ARBA" id="ARBA00047594"/>
    </source>
</evidence>
<keyword evidence="9 14" id="KW-0472">Membrane</keyword>
<accession>A0A1M5BBX6</accession>
<keyword evidence="14" id="KW-0133">Cell shape</keyword>
<evidence type="ECO:0000313" key="15">
    <source>
        <dbReference type="EMBL" id="SHF39652.1"/>
    </source>
</evidence>
<dbReference type="OrthoDB" id="9808289at2"/>
<evidence type="ECO:0000256" key="5">
    <source>
        <dbReference type="ARBA" id="ARBA00022475"/>
    </source>
</evidence>
<evidence type="ECO:0000256" key="3">
    <source>
        <dbReference type="ARBA" id="ARBA00012374"/>
    </source>
</evidence>
<keyword evidence="6 14" id="KW-0812">Transmembrane</keyword>
<evidence type="ECO:0000256" key="2">
    <source>
        <dbReference type="ARBA" id="ARBA00010621"/>
    </source>
</evidence>
<organism evidence="15 16">
    <name type="scientific">Fodinibius roseus</name>
    <dbReference type="NCBI Taxonomy" id="1194090"/>
    <lineage>
        <taxon>Bacteria</taxon>
        <taxon>Pseudomonadati</taxon>
        <taxon>Balneolota</taxon>
        <taxon>Balneolia</taxon>
        <taxon>Balneolales</taxon>
        <taxon>Balneolaceae</taxon>
        <taxon>Fodinibius</taxon>
    </lineage>
</organism>
<gene>
    <name evidence="14" type="primary">uppP</name>
    <name evidence="15" type="ORF">SAMN05443144_10863</name>
</gene>
<dbReference type="EC" id="3.6.1.27" evidence="3 14"/>
<proteinExistence type="inferred from homology"/>
<dbReference type="PANTHER" id="PTHR30622">
    <property type="entry name" value="UNDECAPRENYL-DIPHOSPHATASE"/>
    <property type="match status" value="1"/>
</dbReference>
<keyword evidence="10 14" id="KW-0046">Antibiotic resistance</keyword>
<feature type="transmembrane region" description="Helical" evidence="14">
    <location>
        <begin position="189"/>
        <end position="207"/>
    </location>
</feature>
<dbReference type="AlphaFoldDB" id="A0A1M5BBX6"/>
<reference evidence="15 16" key="1">
    <citation type="submission" date="2016-11" db="EMBL/GenBank/DDBJ databases">
        <authorList>
            <person name="Jaros S."/>
            <person name="Januszkiewicz K."/>
            <person name="Wedrychowicz H."/>
        </authorList>
    </citation>
    <scope>NUCLEOTIDE SEQUENCE [LARGE SCALE GENOMIC DNA]</scope>
    <source>
        <strain evidence="15 16">DSM 21986</strain>
    </source>
</reference>
<comment type="function">
    <text evidence="14">Catalyzes the dephosphorylation of undecaprenyl diphosphate (UPP). Confers resistance to bacitracin.</text>
</comment>
<dbReference type="GO" id="GO:0008360">
    <property type="term" value="P:regulation of cell shape"/>
    <property type="evidence" value="ECO:0007669"/>
    <property type="project" value="UniProtKB-KW"/>
</dbReference>
<keyword evidence="14" id="KW-0573">Peptidoglycan synthesis</keyword>
<evidence type="ECO:0000256" key="12">
    <source>
        <dbReference type="ARBA" id="ARBA00032932"/>
    </source>
</evidence>
<feature type="transmembrane region" description="Helical" evidence="14">
    <location>
        <begin position="117"/>
        <end position="137"/>
    </location>
</feature>
<comment type="subcellular location">
    <subcellularLocation>
        <location evidence="1 14">Cell membrane</location>
        <topology evidence="1 14">Multi-pass membrane protein</topology>
    </subcellularLocation>
</comment>
<sequence length="271" mass="29926">MEIIDSFLLGLIQGLTEFLPISSSGHLVLGKELLGGDFEKNITFEVIVHFGTLCSILLYYKKEIGAILSSLWKLLSKPTEIRQRYKTDNNIKLSWFILISMIPAALVGLTMEETIESVFLSPFPVSVMLLVTGIILFSTRFRRKHPNNLTSGSAFGIGLAQAFAILPGISRSGSTISLGLYLGIKREEVANFSFLMVIPVIGGAMLLKTVEMVEAGVPFDTLLGLIIGFVASFVSGYFALKYLIILLRSKGIHPFAWYCWILGGIGVLYYW</sequence>
<feature type="transmembrane region" description="Helical" evidence="14">
    <location>
        <begin position="93"/>
        <end position="111"/>
    </location>
</feature>
<evidence type="ECO:0000256" key="6">
    <source>
        <dbReference type="ARBA" id="ARBA00022692"/>
    </source>
</evidence>
<keyword evidence="14" id="KW-0961">Cell wall biogenesis/degradation</keyword>
<dbReference type="STRING" id="1194090.SAMN05443144_10863"/>
<evidence type="ECO:0000256" key="14">
    <source>
        <dbReference type="HAMAP-Rule" id="MF_01006"/>
    </source>
</evidence>
<dbReference type="HAMAP" id="MF_01006">
    <property type="entry name" value="Undec_diphosphatase"/>
    <property type="match status" value="1"/>
</dbReference>
<keyword evidence="8 14" id="KW-1133">Transmembrane helix</keyword>
<evidence type="ECO:0000256" key="7">
    <source>
        <dbReference type="ARBA" id="ARBA00022801"/>
    </source>
</evidence>
<protein>
    <recommendedName>
        <fullName evidence="4 14">Undecaprenyl-diphosphatase</fullName>
        <ecNumber evidence="3 14">3.6.1.27</ecNumber>
    </recommendedName>
    <alternativeName>
        <fullName evidence="12 14">Bacitracin resistance protein</fullName>
    </alternativeName>
    <alternativeName>
        <fullName evidence="11 14">Undecaprenyl pyrophosphate phosphatase</fullName>
    </alternativeName>
</protein>
<keyword evidence="7 14" id="KW-0378">Hydrolase</keyword>
<keyword evidence="16" id="KW-1185">Reference proteome</keyword>
<dbReference type="PANTHER" id="PTHR30622:SF2">
    <property type="entry name" value="UNDECAPRENYL-DIPHOSPHATASE"/>
    <property type="match status" value="1"/>
</dbReference>
<evidence type="ECO:0000313" key="16">
    <source>
        <dbReference type="Proteomes" id="UP000184041"/>
    </source>
</evidence>